<evidence type="ECO:0000313" key="3">
    <source>
        <dbReference type="Proteomes" id="UP000199657"/>
    </source>
</evidence>
<dbReference type="STRING" id="406100.SAMN04488052_104131"/>
<keyword evidence="1" id="KW-0732">Signal</keyword>
<evidence type="ECO:0000256" key="1">
    <source>
        <dbReference type="SAM" id="SignalP"/>
    </source>
</evidence>
<dbReference type="AlphaFoldDB" id="A0A1H8TF91"/>
<sequence length="550" mass="62070">MDPTGTRIKTVRILWVLLLLPALAFAEEEQSRDGDWRLRGDTTARMEYYDISGDRELGTYAEDGLQAYQDLNLGLTRGGDGEPLWDIDFSGVVSGSDYRTDAHGARVEYLRLHHENATSPVPYRVDLGDQQAYFSRLSLDRDVRGARVEMQPELGRAEHSLVWLSGGYRRDWYEADETRQPHLVEPEGDYHGASWLVTDPLLGDWSLNVVHHDEVAFTGEEHRHLVTSLAGGWGLEVLRQDLDAQAELARLEGHAWSGVEDDSVRAVDDRGWRASLDGEDRLLPLPLDYSLRYERYGADFQPAGTEVVGDSRALAAAAGLQLTERATLSGRLNRYRDDAATANPIRIDEHGMEVAVPFGIGPVHTNHRVDVLHRERADRVGGIDQLTRRATWDLELPVTDSQETRMNLYWLNLDDRAGGRFARTERRASLAHSAGFRVGDLDVSAAPGVAYRTREGYLEQHTVHPTLSLAAAGALHELGVSLGYRTLERPGLTTPDVDEYQLSMDWRYRMNRHQFGLEYEHQLVEPHEQEEHLDLWRAGAFWRYDFSGGG</sequence>
<organism evidence="2 3">
    <name type="scientific">Aquisalimonas asiatica</name>
    <dbReference type="NCBI Taxonomy" id="406100"/>
    <lineage>
        <taxon>Bacteria</taxon>
        <taxon>Pseudomonadati</taxon>
        <taxon>Pseudomonadota</taxon>
        <taxon>Gammaproteobacteria</taxon>
        <taxon>Chromatiales</taxon>
        <taxon>Ectothiorhodospiraceae</taxon>
        <taxon>Aquisalimonas</taxon>
    </lineage>
</organism>
<feature type="chain" id="PRO_5011755086" description="Decaheme-associated outer membrane protein, MtrB/PioB family" evidence="1">
    <location>
        <begin position="27"/>
        <end position="550"/>
    </location>
</feature>
<name>A0A1H8TF91_9GAMM</name>
<evidence type="ECO:0008006" key="4">
    <source>
        <dbReference type="Google" id="ProtNLM"/>
    </source>
</evidence>
<proteinExistence type="predicted"/>
<gene>
    <name evidence="2" type="ORF">SAMN04488052_104131</name>
</gene>
<protein>
    <recommendedName>
        <fullName evidence="4">Decaheme-associated outer membrane protein, MtrB/PioB family</fullName>
    </recommendedName>
</protein>
<keyword evidence="3" id="KW-1185">Reference proteome</keyword>
<accession>A0A1H8TF91</accession>
<dbReference type="RefSeq" id="WP_139209200.1">
    <property type="nucleotide sequence ID" value="NZ_FOEG01000004.1"/>
</dbReference>
<dbReference type="OrthoDB" id="7063356at2"/>
<reference evidence="2 3" key="1">
    <citation type="submission" date="2016-10" db="EMBL/GenBank/DDBJ databases">
        <authorList>
            <person name="de Groot N.N."/>
        </authorList>
    </citation>
    <scope>NUCLEOTIDE SEQUENCE [LARGE SCALE GENOMIC DNA]</scope>
    <source>
        <strain evidence="2 3">CGMCC 1.6291</strain>
    </source>
</reference>
<dbReference type="Proteomes" id="UP000199657">
    <property type="component" value="Unassembled WGS sequence"/>
</dbReference>
<dbReference type="EMBL" id="FOEG01000004">
    <property type="protein sequence ID" value="SEO89597.1"/>
    <property type="molecule type" value="Genomic_DNA"/>
</dbReference>
<feature type="signal peptide" evidence="1">
    <location>
        <begin position="1"/>
        <end position="26"/>
    </location>
</feature>
<evidence type="ECO:0000313" key="2">
    <source>
        <dbReference type="EMBL" id="SEO89597.1"/>
    </source>
</evidence>